<dbReference type="SMART" id="SM00342">
    <property type="entry name" value="HTH_ARAC"/>
    <property type="match status" value="1"/>
</dbReference>
<name>A0A545T6D7_9GAMM</name>
<dbReference type="SUPFAM" id="SSF46689">
    <property type="entry name" value="Homeodomain-like"/>
    <property type="match status" value="2"/>
</dbReference>
<dbReference type="AlphaFoldDB" id="A0A545T6D7"/>
<dbReference type="GO" id="GO:0003700">
    <property type="term" value="F:DNA-binding transcription factor activity"/>
    <property type="evidence" value="ECO:0007669"/>
    <property type="project" value="InterPro"/>
</dbReference>
<dbReference type="OrthoDB" id="9783876at2"/>
<dbReference type="PROSITE" id="PS00041">
    <property type="entry name" value="HTH_ARAC_FAMILY_1"/>
    <property type="match status" value="1"/>
</dbReference>
<sequence>MSNRPFEVTGMTNKEKQHILLDNPDALSSVLSKLELTAEVYANGDYCGAWGIDTSGSRKIPFHLIGRGRAWLHLPNDQVTPLSTGDLVIFPRDIEHVISDSEAPPAPTIINQGANTSEGDSTNVVCGFFEFTNKAAWPLLDSLPELVHLDLAQQANNSAIRLLIDLMIRELQNKQQGYYAVINQLSYLLFIEIIRQQIKQGHIESGLLVAMFDNKLSNALSLIHNHPKQQWTLESLAKASAMGRSSFASRFHTLIGMPAMQYLSHWRMQQAMQLLSNGDQSMYDIAEQVGYHSEVAFRKAFKKITGMTPGAVRRKNKLF</sequence>
<reference evidence="5 6" key="1">
    <citation type="submission" date="2019-06" db="EMBL/GenBank/DDBJ databases">
        <title>Draft genome of Aliikangiella marina GYP-15.</title>
        <authorList>
            <person name="Wang G."/>
        </authorList>
    </citation>
    <scope>NUCLEOTIDE SEQUENCE [LARGE SCALE GENOMIC DNA]</scope>
    <source>
        <strain evidence="5 6">GYP-15</strain>
    </source>
</reference>
<gene>
    <name evidence="5" type="ORF">FLL45_15075</name>
</gene>
<dbReference type="InterPro" id="IPR050204">
    <property type="entry name" value="AraC_XylS_family_regulators"/>
</dbReference>
<evidence type="ECO:0000256" key="1">
    <source>
        <dbReference type="ARBA" id="ARBA00023015"/>
    </source>
</evidence>
<keyword evidence="2" id="KW-0238">DNA-binding</keyword>
<dbReference type="PROSITE" id="PS01124">
    <property type="entry name" value="HTH_ARAC_FAMILY_2"/>
    <property type="match status" value="1"/>
</dbReference>
<keyword evidence="6" id="KW-1185">Reference proteome</keyword>
<dbReference type="PANTHER" id="PTHR46796">
    <property type="entry name" value="HTH-TYPE TRANSCRIPTIONAL ACTIVATOR RHAS-RELATED"/>
    <property type="match status" value="1"/>
</dbReference>
<dbReference type="InterPro" id="IPR009057">
    <property type="entry name" value="Homeodomain-like_sf"/>
</dbReference>
<dbReference type="InterPro" id="IPR018062">
    <property type="entry name" value="HTH_AraC-typ_CS"/>
</dbReference>
<evidence type="ECO:0000256" key="2">
    <source>
        <dbReference type="ARBA" id="ARBA00023125"/>
    </source>
</evidence>
<proteinExistence type="predicted"/>
<comment type="caution">
    <text evidence="5">The sequence shown here is derived from an EMBL/GenBank/DDBJ whole genome shotgun (WGS) entry which is preliminary data.</text>
</comment>
<accession>A0A545T6D7</accession>
<dbReference type="Pfam" id="PF12852">
    <property type="entry name" value="Cupin_6"/>
    <property type="match status" value="1"/>
</dbReference>
<keyword evidence="3" id="KW-0804">Transcription</keyword>
<dbReference type="Proteomes" id="UP000317839">
    <property type="component" value="Unassembled WGS sequence"/>
</dbReference>
<evidence type="ECO:0000313" key="6">
    <source>
        <dbReference type="Proteomes" id="UP000317839"/>
    </source>
</evidence>
<dbReference type="InterPro" id="IPR032783">
    <property type="entry name" value="AraC_lig"/>
</dbReference>
<protein>
    <submittedName>
        <fullName evidence="5">AraC family transcriptional regulator</fullName>
    </submittedName>
</protein>
<dbReference type="EMBL" id="VIKR01000004">
    <property type="protein sequence ID" value="TQV72789.1"/>
    <property type="molecule type" value="Genomic_DNA"/>
</dbReference>
<feature type="domain" description="HTH araC/xylS-type" evidence="4">
    <location>
        <begin position="217"/>
        <end position="315"/>
    </location>
</feature>
<evidence type="ECO:0000313" key="5">
    <source>
        <dbReference type="EMBL" id="TQV72789.1"/>
    </source>
</evidence>
<keyword evidence="1" id="KW-0805">Transcription regulation</keyword>
<evidence type="ECO:0000256" key="3">
    <source>
        <dbReference type="ARBA" id="ARBA00023163"/>
    </source>
</evidence>
<dbReference type="InterPro" id="IPR018060">
    <property type="entry name" value="HTH_AraC"/>
</dbReference>
<dbReference type="PANTHER" id="PTHR46796:SF7">
    <property type="entry name" value="ARAC FAMILY TRANSCRIPTIONAL REGULATOR"/>
    <property type="match status" value="1"/>
</dbReference>
<organism evidence="5 6">
    <name type="scientific">Aliikangiella marina</name>
    <dbReference type="NCBI Taxonomy" id="1712262"/>
    <lineage>
        <taxon>Bacteria</taxon>
        <taxon>Pseudomonadati</taxon>
        <taxon>Pseudomonadota</taxon>
        <taxon>Gammaproteobacteria</taxon>
        <taxon>Oceanospirillales</taxon>
        <taxon>Pleioneaceae</taxon>
        <taxon>Aliikangiella</taxon>
    </lineage>
</organism>
<dbReference type="GO" id="GO:0043565">
    <property type="term" value="F:sequence-specific DNA binding"/>
    <property type="evidence" value="ECO:0007669"/>
    <property type="project" value="InterPro"/>
</dbReference>
<dbReference type="Gene3D" id="1.10.10.60">
    <property type="entry name" value="Homeodomain-like"/>
    <property type="match status" value="2"/>
</dbReference>
<dbReference type="Pfam" id="PF12833">
    <property type="entry name" value="HTH_18"/>
    <property type="match status" value="1"/>
</dbReference>
<evidence type="ECO:0000259" key="4">
    <source>
        <dbReference type="PROSITE" id="PS01124"/>
    </source>
</evidence>